<dbReference type="InterPro" id="IPR050111">
    <property type="entry name" value="C-type_lectin/snaclec_domain"/>
</dbReference>
<organism evidence="2 3">
    <name type="scientific">Operophtera brumata</name>
    <name type="common">Winter moth</name>
    <name type="synonym">Phalaena brumata</name>
    <dbReference type="NCBI Taxonomy" id="104452"/>
    <lineage>
        <taxon>Eukaryota</taxon>
        <taxon>Metazoa</taxon>
        <taxon>Ecdysozoa</taxon>
        <taxon>Arthropoda</taxon>
        <taxon>Hexapoda</taxon>
        <taxon>Insecta</taxon>
        <taxon>Pterygota</taxon>
        <taxon>Neoptera</taxon>
        <taxon>Endopterygota</taxon>
        <taxon>Lepidoptera</taxon>
        <taxon>Glossata</taxon>
        <taxon>Ditrysia</taxon>
        <taxon>Geometroidea</taxon>
        <taxon>Geometridae</taxon>
        <taxon>Larentiinae</taxon>
        <taxon>Operophtera</taxon>
    </lineage>
</organism>
<accession>A0A0L7L5R0</accession>
<protein>
    <submittedName>
        <fullName evidence="2">C-type lectin</fullName>
    </submittedName>
</protein>
<dbReference type="InterPro" id="IPR016186">
    <property type="entry name" value="C-type_lectin-like/link_sf"/>
</dbReference>
<dbReference type="GO" id="GO:0030246">
    <property type="term" value="F:carbohydrate binding"/>
    <property type="evidence" value="ECO:0007669"/>
    <property type="project" value="UniProtKB-KW"/>
</dbReference>
<feature type="compositionally biased region" description="Polar residues" evidence="1">
    <location>
        <begin position="119"/>
        <end position="137"/>
    </location>
</feature>
<keyword evidence="3" id="KW-1185">Reference proteome</keyword>
<dbReference type="STRING" id="104452.A0A0L7L5R0"/>
<sequence>MPVKWNEGKLNNYRKQEQCAVLFHNGIGDTSCENYFPYICYRKASVGDELTACGTVDKEYNLDARTGQCYKLHDQAETWQRAHMICQAEGAYLAIINSEAESEVLKELTLENPWPPGQPNNATHPTKHFTSQTSGSVGTDGKLSDMWCEEPSAFI</sequence>
<evidence type="ECO:0000313" key="3">
    <source>
        <dbReference type="Proteomes" id="UP000037510"/>
    </source>
</evidence>
<gene>
    <name evidence="2" type="ORF">OBRU01_14910</name>
</gene>
<dbReference type="PANTHER" id="PTHR22803">
    <property type="entry name" value="MANNOSE, PHOSPHOLIPASE, LECTIN RECEPTOR RELATED"/>
    <property type="match status" value="1"/>
</dbReference>
<dbReference type="CDD" id="cd00037">
    <property type="entry name" value="CLECT"/>
    <property type="match status" value="1"/>
</dbReference>
<reference evidence="2 3" key="1">
    <citation type="journal article" date="2015" name="Genome Biol. Evol.">
        <title>The genome of winter moth (Operophtera brumata) provides a genomic perspective on sexual dimorphism and phenology.</title>
        <authorList>
            <person name="Derks M.F."/>
            <person name="Smit S."/>
            <person name="Salis L."/>
            <person name="Schijlen E."/>
            <person name="Bossers A."/>
            <person name="Mateman C."/>
            <person name="Pijl A.S."/>
            <person name="de Ridder D."/>
            <person name="Groenen M.A."/>
            <person name="Visser M.E."/>
            <person name="Megens H.J."/>
        </authorList>
    </citation>
    <scope>NUCLEOTIDE SEQUENCE [LARGE SCALE GENOMIC DNA]</scope>
    <source>
        <strain evidence="2">WM2013NL</strain>
        <tissue evidence="2">Head and thorax</tissue>
    </source>
</reference>
<evidence type="ECO:0000313" key="2">
    <source>
        <dbReference type="EMBL" id="KOB70624.1"/>
    </source>
</evidence>
<evidence type="ECO:0000256" key="1">
    <source>
        <dbReference type="SAM" id="MobiDB-lite"/>
    </source>
</evidence>
<feature type="non-terminal residue" evidence="2">
    <location>
        <position position="155"/>
    </location>
</feature>
<keyword evidence="2" id="KW-0430">Lectin</keyword>
<dbReference type="AlphaFoldDB" id="A0A0L7L5R0"/>
<feature type="non-terminal residue" evidence="2">
    <location>
        <position position="1"/>
    </location>
</feature>
<dbReference type="InterPro" id="IPR016187">
    <property type="entry name" value="CTDL_fold"/>
</dbReference>
<feature type="region of interest" description="Disordered" evidence="1">
    <location>
        <begin position="115"/>
        <end position="142"/>
    </location>
</feature>
<dbReference type="EMBL" id="JTDY01002835">
    <property type="protein sequence ID" value="KOB70624.1"/>
    <property type="molecule type" value="Genomic_DNA"/>
</dbReference>
<dbReference type="Proteomes" id="UP000037510">
    <property type="component" value="Unassembled WGS sequence"/>
</dbReference>
<name>A0A0L7L5R0_OPEBR</name>
<dbReference type="Gene3D" id="3.10.100.10">
    <property type="entry name" value="Mannose-Binding Protein A, subunit A"/>
    <property type="match status" value="2"/>
</dbReference>
<proteinExistence type="predicted"/>
<dbReference type="SUPFAM" id="SSF56436">
    <property type="entry name" value="C-type lectin-like"/>
    <property type="match status" value="2"/>
</dbReference>
<comment type="caution">
    <text evidence="2">The sequence shown here is derived from an EMBL/GenBank/DDBJ whole genome shotgun (WGS) entry which is preliminary data.</text>
</comment>